<evidence type="ECO:0000313" key="2">
    <source>
        <dbReference type="EMBL" id="CAG14713.1"/>
    </source>
</evidence>
<sequence>KTPDAKGTHISMPDVGLNLSDPKLKGDVDVSVPIIEGDIKTPELDLKDPQLDIL</sequence>
<dbReference type="EMBL" id="CAAE01024362">
    <property type="protein sequence ID" value="CAG14713.1"/>
    <property type="molecule type" value="Genomic_DNA"/>
</dbReference>
<gene>
    <name evidence="2" type="ORF">GSTENG00038090001</name>
</gene>
<protein>
    <submittedName>
        <fullName evidence="2">(spotted green pufferfish) hypothetical protein</fullName>
    </submittedName>
</protein>
<dbReference type="AlphaFoldDB" id="Q4RA70"/>
<dbReference type="OrthoDB" id="447516at2759"/>
<feature type="non-terminal residue" evidence="2">
    <location>
        <position position="1"/>
    </location>
</feature>
<reference evidence="2" key="2">
    <citation type="submission" date="2004-02" db="EMBL/GenBank/DDBJ databases">
        <authorList>
            <consortium name="Genoscope"/>
            <consortium name="Whitehead Institute Centre for Genome Research"/>
        </authorList>
    </citation>
    <scope>NUCLEOTIDE SEQUENCE</scope>
</reference>
<comment type="caution">
    <text evidence="2">The sequence shown here is derived from an EMBL/GenBank/DDBJ whole genome shotgun (WGS) entry which is preliminary data.</text>
</comment>
<organism evidence="2">
    <name type="scientific">Tetraodon nigroviridis</name>
    <name type="common">Spotted green pufferfish</name>
    <name type="synonym">Chelonodon nigroviridis</name>
    <dbReference type="NCBI Taxonomy" id="99883"/>
    <lineage>
        <taxon>Eukaryota</taxon>
        <taxon>Metazoa</taxon>
        <taxon>Chordata</taxon>
        <taxon>Craniata</taxon>
        <taxon>Vertebrata</taxon>
        <taxon>Euteleostomi</taxon>
        <taxon>Actinopterygii</taxon>
        <taxon>Neopterygii</taxon>
        <taxon>Teleostei</taxon>
        <taxon>Neoteleostei</taxon>
        <taxon>Acanthomorphata</taxon>
        <taxon>Eupercaria</taxon>
        <taxon>Tetraodontiformes</taxon>
        <taxon>Tetradontoidea</taxon>
        <taxon>Tetraodontidae</taxon>
        <taxon>Tetraodon</taxon>
    </lineage>
</organism>
<name>Q4RA70_TETNG</name>
<reference evidence="2" key="1">
    <citation type="journal article" date="2004" name="Nature">
        <title>Genome duplication in the teleost fish Tetraodon nigroviridis reveals the early vertebrate proto-karyotype.</title>
        <authorList>
            <person name="Jaillon O."/>
            <person name="Aury J.-M."/>
            <person name="Brunet F."/>
            <person name="Petit J.-L."/>
            <person name="Stange-Thomann N."/>
            <person name="Mauceli E."/>
            <person name="Bouneau L."/>
            <person name="Fischer C."/>
            <person name="Ozouf-Costaz C."/>
            <person name="Bernot A."/>
            <person name="Nicaud S."/>
            <person name="Jaffe D."/>
            <person name="Fisher S."/>
            <person name="Lutfalla G."/>
            <person name="Dossat C."/>
            <person name="Segurens B."/>
            <person name="Dasilva C."/>
            <person name="Salanoubat M."/>
            <person name="Levy M."/>
            <person name="Boudet N."/>
            <person name="Castellano S."/>
            <person name="Anthouard V."/>
            <person name="Jubin C."/>
            <person name="Castelli V."/>
            <person name="Katinka M."/>
            <person name="Vacherie B."/>
            <person name="Biemont C."/>
            <person name="Skalli Z."/>
            <person name="Cattolico L."/>
            <person name="Poulain J."/>
            <person name="De Berardinis V."/>
            <person name="Cruaud C."/>
            <person name="Duprat S."/>
            <person name="Brottier P."/>
            <person name="Coutanceau J.-P."/>
            <person name="Gouzy J."/>
            <person name="Parra G."/>
            <person name="Lardier G."/>
            <person name="Chapple C."/>
            <person name="McKernan K.J."/>
            <person name="McEwan P."/>
            <person name="Bosak S."/>
            <person name="Kellis M."/>
            <person name="Volff J.-N."/>
            <person name="Guigo R."/>
            <person name="Zody M.C."/>
            <person name="Mesirov J."/>
            <person name="Lindblad-Toh K."/>
            <person name="Birren B."/>
            <person name="Nusbaum C."/>
            <person name="Kahn D."/>
            <person name="Robinson-Rechavi M."/>
            <person name="Laudet V."/>
            <person name="Schachter V."/>
            <person name="Quetier F."/>
            <person name="Saurin W."/>
            <person name="Scarpelli C."/>
            <person name="Wincker P."/>
            <person name="Lander E.S."/>
            <person name="Weissenbach J."/>
            <person name="Roest Crollius H."/>
        </authorList>
    </citation>
    <scope>NUCLEOTIDE SEQUENCE [LARGE SCALE GENOMIC DNA]</scope>
</reference>
<proteinExistence type="predicted"/>
<dbReference type="KEGG" id="tng:GSTEN00038090G001"/>
<evidence type="ECO:0000256" key="1">
    <source>
        <dbReference type="SAM" id="MobiDB-lite"/>
    </source>
</evidence>
<feature type="region of interest" description="Disordered" evidence="1">
    <location>
        <begin position="1"/>
        <end position="22"/>
    </location>
</feature>
<accession>Q4RA70</accession>